<dbReference type="GeneID" id="63770550"/>
<reference evidence="1 2" key="1">
    <citation type="submission" date="2016-07" db="EMBL/GenBank/DDBJ databases">
        <title>Pervasive Adenine N6-methylation of Active Genes in Fungi.</title>
        <authorList>
            <consortium name="DOE Joint Genome Institute"/>
            <person name="Mondo S.J."/>
            <person name="Dannebaum R.O."/>
            <person name="Kuo R.C."/>
            <person name="Labutti K."/>
            <person name="Haridas S."/>
            <person name="Kuo A."/>
            <person name="Salamov A."/>
            <person name="Ahrendt S.R."/>
            <person name="Lipzen A."/>
            <person name="Sullivan W."/>
            <person name="Andreopoulos W.B."/>
            <person name="Clum A."/>
            <person name="Lindquist E."/>
            <person name="Daum C."/>
            <person name="Ramamoorthy G.K."/>
            <person name="Gryganskyi A."/>
            <person name="Culley D."/>
            <person name="Magnuson J.K."/>
            <person name="James T.Y."/>
            <person name="O'Malley M.A."/>
            <person name="Stajich J.E."/>
            <person name="Spatafora J.W."/>
            <person name="Visel A."/>
            <person name="Grigoriev I.V."/>
        </authorList>
    </citation>
    <scope>NUCLEOTIDE SEQUENCE [LARGE SCALE GENOMIC DNA]</scope>
    <source>
        <strain evidence="1 2">CBS 129021</strain>
    </source>
</reference>
<comment type="caution">
    <text evidence="1">The sequence shown here is derived from an EMBL/GenBank/DDBJ whole genome shotgun (WGS) entry which is preliminary data.</text>
</comment>
<proteinExistence type="predicted"/>
<evidence type="ECO:0000313" key="1">
    <source>
        <dbReference type="EMBL" id="ORY62170.1"/>
    </source>
</evidence>
<sequence>MVMSMHSLLTVLNIDIDRPYHSTRYSEKLILGKFPEICHSAMKSSSRGVRPTPDRIPYHRIILPVPWLPQIDPAGKRHTEKAPDMDSYRTCVTLGAETNTQGIHRYTESSFVPRGVRGYLHVRLSVLPCLGRLVHQRGFNMMTSAHRCR</sequence>
<dbReference type="AlphaFoldDB" id="A0A1Y2DSD5"/>
<dbReference type="RefSeq" id="XP_040714006.1">
    <property type="nucleotide sequence ID" value="XM_040854338.1"/>
</dbReference>
<gene>
    <name evidence="1" type="ORF">BCR38DRAFT_234028</name>
</gene>
<dbReference type="InParanoid" id="A0A1Y2DSD5"/>
<dbReference type="Proteomes" id="UP000193689">
    <property type="component" value="Unassembled WGS sequence"/>
</dbReference>
<protein>
    <submittedName>
        <fullName evidence="1">Uncharacterized protein</fullName>
    </submittedName>
</protein>
<keyword evidence="2" id="KW-1185">Reference proteome</keyword>
<organism evidence="1 2">
    <name type="scientific">Pseudomassariella vexata</name>
    <dbReference type="NCBI Taxonomy" id="1141098"/>
    <lineage>
        <taxon>Eukaryota</taxon>
        <taxon>Fungi</taxon>
        <taxon>Dikarya</taxon>
        <taxon>Ascomycota</taxon>
        <taxon>Pezizomycotina</taxon>
        <taxon>Sordariomycetes</taxon>
        <taxon>Xylariomycetidae</taxon>
        <taxon>Amphisphaeriales</taxon>
        <taxon>Pseudomassariaceae</taxon>
        <taxon>Pseudomassariella</taxon>
    </lineage>
</organism>
<evidence type="ECO:0000313" key="2">
    <source>
        <dbReference type="Proteomes" id="UP000193689"/>
    </source>
</evidence>
<name>A0A1Y2DSD5_9PEZI</name>
<dbReference type="EMBL" id="MCFJ01000009">
    <property type="protein sequence ID" value="ORY62170.1"/>
    <property type="molecule type" value="Genomic_DNA"/>
</dbReference>
<accession>A0A1Y2DSD5</accession>